<reference evidence="2 3" key="1">
    <citation type="submission" date="2013-09" db="EMBL/GenBank/DDBJ databases">
        <authorList>
            <person name="Zeng Z."/>
            <person name="Chen C."/>
        </authorList>
    </citation>
    <scope>NUCLEOTIDE SEQUENCE [LARGE SCALE GENOMIC DNA]</scope>
    <source>
        <strain evidence="2 3">WB 4.1-42</strain>
    </source>
</reference>
<evidence type="ECO:0000313" key="3">
    <source>
        <dbReference type="Proteomes" id="UP000030111"/>
    </source>
</evidence>
<evidence type="ECO:0000313" key="2">
    <source>
        <dbReference type="EMBL" id="KGO93063.1"/>
    </source>
</evidence>
<proteinExistence type="predicted"/>
<dbReference type="STRING" id="1121898.GCA_000422725_02562"/>
<protein>
    <submittedName>
        <fullName evidence="2">Uncharacterized protein</fullName>
    </submittedName>
</protein>
<sequence>MSNKFKVSYPGDKAELLDKIRSTVGTKGKLDGNDQQGKFEGSTPVGSFEGSYTIQGDDINITIDKKPFLVSNGRIQEEFEKALKKA</sequence>
<organism evidence="2 3">
    <name type="scientific">Flavobacterium subsaxonicum WB 4.1-42 = DSM 21790</name>
    <dbReference type="NCBI Taxonomy" id="1121898"/>
    <lineage>
        <taxon>Bacteria</taxon>
        <taxon>Pseudomonadati</taxon>
        <taxon>Bacteroidota</taxon>
        <taxon>Flavobacteriia</taxon>
        <taxon>Flavobacteriales</taxon>
        <taxon>Flavobacteriaceae</taxon>
        <taxon>Flavobacterium</taxon>
    </lineage>
</organism>
<dbReference type="EMBL" id="JRLY01000007">
    <property type="protein sequence ID" value="KGO93063.1"/>
    <property type="molecule type" value="Genomic_DNA"/>
</dbReference>
<dbReference type="eggNOG" id="ENOG502ZNVQ">
    <property type="taxonomic scope" value="Bacteria"/>
</dbReference>
<dbReference type="Proteomes" id="UP000030111">
    <property type="component" value="Unassembled WGS sequence"/>
</dbReference>
<gene>
    <name evidence="2" type="ORF">Q766_10645</name>
</gene>
<accession>A0A0A2MNM3</accession>
<name>A0A0A2MNM3_9FLAO</name>
<dbReference type="AlphaFoldDB" id="A0A0A2MNM3"/>
<comment type="caution">
    <text evidence="2">The sequence shown here is derived from an EMBL/GenBank/DDBJ whole genome shotgun (WGS) entry which is preliminary data.</text>
</comment>
<evidence type="ECO:0000256" key="1">
    <source>
        <dbReference type="SAM" id="MobiDB-lite"/>
    </source>
</evidence>
<feature type="region of interest" description="Disordered" evidence="1">
    <location>
        <begin position="25"/>
        <end position="44"/>
    </location>
</feature>
<dbReference type="RefSeq" id="WP_026992908.1">
    <property type="nucleotide sequence ID" value="NZ_JRLY01000007.1"/>
</dbReference>
<dbReference type="OrthoDB" id="8818984at2"/>
<keyword evidence="3" id="KW-1185">Reference proteome</keyword>